<sequence>MKKLLILLILVFVGIQFVPMNVPADLPVKEGDALEAPENVQAILKRSCFDCHSSHTTFPWYSSIAPVSWFTKEHVKEGREKMNFSTWNSYDDEKKLKYLEKIPKAIQDKMPMKSYLIMHKEAKLSDADKEALKAWTTEAAFDLE</sequence>
<dbReference type="RefSeq" id="WP_046551313.1">
    <property type="nucleotide sequence ID" value="NZ_CP011308.1"/>
</dbReference>
<dbReference type="OrthoDB" id="196738at2"/>
<evidence type="ECO:0000259" key="1">
    <source>
        <dbReference type="SMART" id="SM01235"/>
    </source>
</evidence>
<organism evidence="2 3">
    <name type="scientific">Sulfurovum lithotrophicum</name>
    <dbReference type="NCBI Taxonomy" id="206403"/>
    <lineage>
        <taxon>Bacteria</taxon>
        <taxon>Pseudomonadati</taxon>
        <taxon>Campylobacterota</taxon>
        <taxon>Epsilonproteobacteria</taxon>
        <taxon>Campylobacterales</taxon>
        <taxon>Sulfurovaceae</taxon>
        <taxon>Sulfurovum</taxon>
    </lineage>
</organism>
<reference evidence="3" key="2">
    <citation type="journal article" date="2017" name="Stand. Genomic Sci.">
        <title>Complete genome sequence of the sulfur-oxidizing chemolithoautotrophic Sulfurovum lithotrophicum 42BKTT.</title>
        <authorList>
            <person name="Jeon W."/>
            <person name="Priscilla L."/>
            <person name="Park G."/>
            <person name="Lee H."/>
            <person name="Lee N."/>
            <person name="Lee D."/>
            <person name="Kwon H."/>
            <person name="Ahn I."/>
            <person name="Lee C."/>
            <person name="Lee H."/>
            <person name="Ahn J."/>
        </authorList>
    </citation>
    <scope>NUCLEOTIDE SEQUENCE [LARGE SCALE GENOMIC DNA]</scope>
    <source>
        <strain evidence="3">ATCC BAA-797 / 42BKT</strain>
    </source>
</reference>
<accession>A0A7U4M1R7</accession>
<evidence type="ECO:0000313" key="2">
    <source>
        <dbReference type="EMBL" id="AKF25235.1"/>
    </source>
</evidence>
<dbReference type="AlphaFoldDB" id="A0A7U4M1R7"/>
<dbReference type="SMART" id="SM01235">
    <property type="entry name" value="Haem_bd"/>
    <property type="match status" value="1"/>
</dbReference>
<keyword evidence="3" id="KW-1185">Reference proteome</keyword>
<name>A0A7U4M1R7_9BACT</name>
<dbReference type="Pfam" id="PF14376">
    <property type="entry name" value="Haem_bd"/>
    <property type="match status" value="1"/>
</dbReference>
<dbReference type="KEGG" id="slh:YH65_07400"/>
<reference evidence="2 3" key="1">
    <citation type="submission" date="2015-04" db="EMBL/GenBank/DDBJ databases">
        <title>Complete genome sequence of Sulfurovum lithotrophicum ATCC BAA-797T.</title>
        <authorList>
            <person name="Ahn J."/>
            <person name="Park G."/>
            <person name="Jeon W."/>
            <person name="Jang Y."/>
            <person name="Jang M."/>
            <person name="Lee H."/>
            <person name="Lee H."/>
        </authorList>
    </citation>
    <scope>NUCLEOTIDE SEQUENCE [LARGE SCALE GENOMIC DNA]</scope>
    <source>
        <strain evidence="3">ATCC BAA-797 / 42BKT</strain>
    </source>
</reference>
<dbReference type="Proteomes" id="UP000034444">
    <property type="component" value="Chromosome"/>
</dbReference>
<evidence type="ECO:0000313" key="3">
    <source>
        <dbReference type="Proteomes" id="UP000034444"/>
    </source>
</evidence>
<dbReference type="EMBL" id="CP011308">
    <property type="protein sequence ID" value="AKF25235.1"/>
    <property type="molecule type" value="Genomic_DNA"/>
</dbReference>
<gene>
    <name evidence="2" type="ORF">YH65_07400</name>
</gene>
<proteinExistence type="predicted"/>
<dbReference type="InterPro" id="IPR025992">
    <property type="entry name" value="Haem-bd"/>
</dbReference>
<protein>
    <recommendedName>
        <fullName evidence="1">Haem-binding domain-containing protein</fullName>
    </recommendedName>
</protein>
<feature type="domain" description="Haem-binding" evidence="1">
    <location>
        <begin position="9"/>
        <end position="140"/>
    </location>
</feature>